<proteinExistence type="predicted"/>
<sequence>MKKSSLKNWSVLSKAAQKSINGGYPNNCRKADDCYDYTVEDDGSGCFREFSCQQSVCIPEELICY</sequence>
<organism evidence="1 2">
    <name type="scientific">Tenacibaculum tangerinum</name>
    <dbReference type="NCBI Taxonomy" id="3038772"/>
    <lineage>
        <taxon>Bacteria</taxon>
        <taxon>Pseudomonadati</taxon>
        <taxon>Bacteroidota</taxon>
        <taxon>Flavobacteriia</taxon>
        <taxon>Flavobacteriales</taxon>
        <taxon>Flavobacteriaceae</taxon>
        <taxon>Tenacibaculum</taxon>
    </lineage>
</organism>
<accession>A0ABY8L0A2</accession>
<dbReference type="Proteomes" id="UP001232001">
    <property type="component" value="Chromosome"/>
</dbReference>
<protein>
    <submittedName>
        <fullName evidence="1">Uncharacterized protein</fullName>
    </submittedName>
</protein>
<dbReference type="EMBL" id="CP122539">
    <property type="protein sequence ID" value="WGH74521.1"/>
    <property type="molecule type" value="Genomic_DNA"/>
</dbReference>
<evidence type="ECO:0000313" key="2">
    <source>
        <dbReference type="Proteomes" id="UP001232001"/>
    </source>
</evidence>
<keyword evidence="2" id="KW-1185">Reference proteome</keyword>
<dbReference type="RefSeq" id="WP_279650406.1">
    <property type="nucleotide sequence ID" value="NZ_CP122539.1"/>
</dbReference>
<evidence type="ECO:0000313" key="1">
    <source>
        <dbReference type="EMBL" id="WGH74521.1"/>
    </source>
</evidence>
<gene>
    <name evidence="1" type="ORF">P8625_10485</name>
</gene>
<name>A0ABY8L0A2_9FLAO</name>
<reference evidence="1 2" key="1">
    <citation type="submission" date="2023-04" db="EMBL/GenBank/DDBJ databases">
        <title>Tenacibaculum tangerinum sp. nov., isolated from sea tidal flat of South Korea.</title>
        <authorList>
            <person name="Lee S.H."/>
            <person name="Kim J.-J."/>
        </authorList>
    </citation>
    <scope>NUCLEOTIDE SEQUENCE [LARGE SCALE GENOMIC DNA]</scope>
    <source>
        <strain evidence="1 2">GRR-S3-23</strain>
    </source>
</reference>